<keyword evidence="3" id="KW-1003">Cell membrane</keyword>
<feature type="domain" description="ABC transporter" evidence="9">
    <location>
        <begin position="33"/>
        <end position="257"/>
    </location>
</feature>
<dbReference type="PANTHER" id="PTHR42788">
    <property type="entry name" value="TAURINE IMPORT ATP-BINDING PROTEIN-RELATED"/>
    <property type="match status" value="1"/>
</dbReference>
<dbReference type="CDD" id="cd03293">
    <property type="entry name" value="ABC_NrtD_SsuB_transporters"/>
    <property type="match status" value="1"/>
</dbReference>
<gene>
    <name evidence="10" type="ORF">SAMN05421848_2454</name>
</gene>
<dbReference type="OrthoDB" id="9802264at2"/>
<dbReference type="Proteomes" id="UP000199046">
    <property type="component" value="Unassembled WGS sequence"/>
</dbReference>
<dbReference type="AlphaFoldDB" id="A0A1I1LPS4"/>
<feature type="compositionally biased region" description="Basic and acidic residues" evidence="8">
    <location>
        <begin position="268"/>
        <end position="285"/>
    </location>
</feature>
<feature type="region of interest" description="Disordered" evidence="8">
    <location>
        <begin position="1"/>
        <end position="29"/>
    </location>
</feature>
<dbReference type="GO" id="GO:0005524">
    <property type="term" value="F:ATP binding"/>
    <property type="evidence" value="ECO:0007669"/>
    <property type="project" value="UniProtKB-KW"/>
</dbReference>
<evidence type="ECO:0000256" key="7">
    <source>
        <dbReference type="ARBA" id="ARBA00023136"/>
    </source>
</evidence>
<dbReference type="PROSITE" id="PS50893">
    <property type="entry name" value="ABC_TRANSPORTER_2"/>
    <property type="match status" value="1"/>
</dbReference>
<dbReference type="STRING" id="402385.SAMN05421848_2454"/>
<dbReference type="SMART" id="SM00382">
    <property type="entry name" value="AAA"/>
    <property type="match status" value="1"/>
</dbReference>
<evidence type="ECO:0000256" key="6">
    <source>
        <dbReference type="ARBA" id="ARBA00022967"/>
    </source>
</evidence>
<evidence type="ECO:0000256" key="2">
    <source>
        <dbReference type="ARBA" id="ARBA00022448"/>
    </source>
</evidence>
<keyword evidence="5 10" id="KW-0067">ATP-binding</keyword>
<evidence type="ECO:0000256" key="3">
    <source>
        <dbReference type="ARBA" id="ARBA00022475"/>
    </source>
</evidence>
<evidence type="ECO:0000256" key="5">
    <source>
        <dbReference type="ARBA" id="ARBA00022840"/>
    </source>
</evidence>
<dbReference type="InterPro" id="IPR003593">
    <property type="entry name" value="AAA+_ATPase"/>
</dbReference>
<dbReference type="PANTHER" id="PTHR42788:SF17">
    <property type="entry name" value="ALIPHATIC SULFONATES IMPORT ATP-BINDING PROTEIN SSUB"/>
    <property type="match status" value="1"/>
</dbReference>
<name>A0A1I1LPS4_9GAMM</name>
<evidence type="ECO:0000313" key="10">
    <source>
        <dbReference type="EMBL" id="SFC72293.1"/>
    </source>
</evidence>
<dbReference type="Pfam" id="PF00005">
    <property type="entry name" value="ABC_tran"/>
    <property type="match status" value="1"/>
</dbReference>
<dbReference type="RefSeq" id="WP_090134454.1">
    <property type="nucleotide sequence ID" value="NZ_FOLY01000005.1"/>
</dbReference>
<dbReference type="SUPFAM" id="SSF52540">
    <property type="entry name" value="P-loop containing nucleoside triphosphate hydrolases"/>
    <property type="match status" value="1"/>
</dbReference>
<keyword evidence="11" id="KW-1185">Reference proteome</keyword>
<evidence type="ECO:0000259" key="9">
    <source>
        <dbReference type="PROSITE" id="PS50893"/>
    </source>
</evidence>
<protein>
    <submittedName>
        <fullName evidence="10">Sulfonate transport system ATP-binding protein</fullName>
    </submittedName>
</protein>
<feature type="region of interest" description="Disordered" evidence="8">
    <location>
        <begin position="268"/>
        <end position="291"/>
    </location>
</feature>
<keyword evidence="7" id="KW-0472">Membrane</keyword>
<keyword evidence="2" id="KW-0813">Transport</keyword>
<comment type="similarity">
    <text evidence="1">Belongs to the ABC transporter superfamily.</text>
</comment>
<keyword evidence="6" id="KW-1278">Translocase</keyword>
<sequence>MSTQSLHLREVSRHQDHTVPSNTDDRTAPGLALSLDAVDKSFGEHRVLKQIDLEIPSGQIVAIVGRSGCGKSTLLRIIAGLESHSGGHIHTGDGARTGNNATADQTRMMFQDDRLLPWKTVINNVGLGLSGNWKPRALEALAEVGLVDHADKWPAQLSGGQKQRVALARAMIHQPRLLLLDEPLGALDALTRLEMQQLIERLWQQHGFTILLVTHDVAEAVQLGDRVIVLESGVVGMDLPVSLARPREHASPGLAAMESTVLHRVLARESTDEPHHDERRHDTRAPLRWAL</sequence>
<reference evidence="11" key="1">
    <citation type="submission" date="2016-10" db="EMBL/GenBank/DDBJ databases">
        <authorList>
            <person name="Varghese N."/>
            <person name="Submissions S."/>
        </authorList>
    </citation>
    <scope>NUCLEOTIDE SEQUENCE [LARGE SCALE GENOMIC DNA]</scope>
    <source>
        <strain evidence="11">DSM 23439</strain>
    </source>
</reference>
<dbReference type="EMBL" id="FOLY01000005">
    <property type="protein sequence ID" value="SFC72293.1"/>
    <property type="molecule type" value="Genomic_DNA"/>
</dbReference>
<feature type="compositionally biased region" description="Basic and acidic residues" evidence="8">
    <location>
        <begin position="7"/>
        <end position="27"/>
    </location>
</feature>
<evidence type="ECO:0000313" key="11">
    <source>
        <dbReference type="Proteomes" id="UP000199046"/>
    </source>
</evidence>
<dbReference type="InterPro" id="IPR003439">
    <property type="entry name" value="ABC_transporter-like_ATP-bd"/>
</dbReference>
<dbReference type="InterPro" id="IPR017871">
    <property type="entry name" value="ABC_transporter-like_CS"/>
</dbReference>
<evidence type="ECO:0000256" key="1">
    <source>
        <dbReference type="ARBA" id="ARBA00005417"/>
    </source>
</evidence>
<dbReference type="PROSITE" id="PS00211">
    <property type="entry name" value="ABC_TRANSPORTER_1"/>
    <property type="match status" value="1"/>
</dbReference>
<proteinExistence type="inferred from homology"/>
<dbReference type="Gene3D" id="3.40.50.300">
    <property type="entry name" value="P-loop containing nucleotide triphosphate hydrolases"/>
    <property type="match status" value="1"/>
</dbReference>
<dbReference type="InterPro" id="IPR050166">
    <property type="entry name" value="ABC_transporter_ATP-bind"/>
</dbReference>
<organism evidence="10 11">
    <name type="scientific">Kushneria avicenniae</name>
    <dbReference type="NCBI Taxonomy" id="402385"/>
    <lineage>
        <taxon>Bacteria</taxon>
        <taxon>Pseudomonadati</taxon>
        <taxon>Pseudomonadota</taxon>
        <taxon>Gammaproteobacteria</taxon>
        <taxon>Oceanospirillales</taxon>
        <taxon>Halomonadaceae</taxon>
        <taxon>Kushneria</taxon>
    </lineage>
</organism>
<accession>A0A1I1LPS4</accession>
<evidence type="ECO:0000256" key="4">
    <source>
        <dbReference type="ARBA" id="ARBA00022741"/>
    </source>
</evidence>
<dbReference type="InterPro" id="IPR027417">
    <property type="entry name" value="P-loop_NTPase"/>
</dbReference>
<dbReference type="GO" id="GO:0016887">
    <property type="term" value="F:ATP hydrolysis activity"/>
    <property type="evidence" value="ECO:0007669"/>
    <property type="project" value="InterPro"/>
</dbReference>
<keyword evidence="4" id="KW-0547">Nucleotide-binding</keyword>
<evidence type="ECO:0000256" key="8">
    <source>
        <dbReference type="SAM" id="MobiDB-lite"/>
    </source>
</evidence>